<feature type="signal peptide" evidence="1">
    <location>
        <begin position="1"/>
        <end position="32"/>
    </location>
</feature>
<organism evidence="3 4">
    <name type="scientific">Nitratireductor arenosus</name>
    <dbReference type="NCBI Taxonomy" id="2682096"/>
    <lineage>
        <taxon>Bacteria</taxon>
        <taxon>Pseudomonadati</taxon>
        <taxon>Pseudomonadota</taxon>
        <taxon>Alphaproteobacteria</taxon>
        <taxon>Hyphomicrobiales</taxon>
        <taxon>Phyllobacteriaceae</taxon>
        <taxon>Nitratireductor</taxon>
    </lineage>
</organism>
<dbReference type="InterPro" id="IPR050361">
    <property type="entry name" value="MPP/UQCRC_Complex"/>
</dbReference>
<keyword evidence="4" id="KW-1185">Reference proteome</keyword>
<dbReference type="InterPro" id="IPR011249">
    <property type="entry name" value="Metalloenz_LuxS/M16"/>
</dbReference>
<protein>
    <submittedName>
        <fullName evidence="3">Insulinase family protein</fullName>
    </submittedName>
</protein>
<sequence>MLAKTGLRPAMALAACLALLISIFTVVAPARAAVEIQKVVSDKGITAWLVEDYSVPLISIRFAFEGGSTQEPAGKEGLGQLMSGLFDEGAGDLERKAFQDRLDASGAEMSFNSGADAFYGSMRMLAEERAAAFELLALAVNTPRFDDEPLQRIRAQSTARLKARERDPETRADIAWTSAIYGGHPYARRSEGTPETLAGLSADDLTVFHRRLFARGNLVVGVVGAIDAETLKGELDRVFGALPAAPQLAPVKQVEPKLNQRIALDFDVPQASLRLAYPGMARDDPEFFAAYLMNHVLGGGTFSSRLFTEVREKRGLAYGIGSGIVNRDYSSALMIGTSTRADRAAETLAVIRAVVEEMAENGPTEQELADAKAYVKGAYAIGNLDTSMAIARTLVDLQVEDLGIDYIERREALIDAVSLAEVKKAAKRLLLAEPAVMIVGPAVGVDKED</sequence>
<dbReference type="PANTHER" id="PTHR11851:SF224">
    <property type="entry name" value="PROCESSING PROTEASE"/>
    <property type="match status" value="1"/>
</dbReference>
<evidence type="ECO:0000313" key="4">
    <source>
        <dbReference type="Proteomes" id="UP000463224"/>
    </source>
</evidence>
<evidence type="ECO:0000256" key="1">
    <source>
        <dbReference type="SAM" id="SignalP"/>
    </source>
</evidence>
<dbReference type="SUPFAM" id="SSF63411">
    <property type="entry name" value="LuxS/MPP-like metallohydrolase"/>
    <property type="match status" value="2"/>
</dbReference>
<evidence type="ECO:0000313" key="3">
    <source>
        <dbReference type="EMBL" id="MVA99565.1"/>
    </source>
</evidence>
<proteinExistence type="predicted"/>
<reference evidence="3 4" key="1">
    <citation type="submission" date="2019-12" db="EMBL/GenBank/DDBJ databases">
        <title>Nitratireductor arenosus sp. nov., Isolated from sea sand, Jeju island, South Korea.</title>
        <authorList>
            <person name="Kim W."/>
        </authorList>
    </citation>
    <scope>NUCLEOTIDE SEQUENCE [LARGE SCALE GENOMIC DNA]</scope>
    <source>
        <strain evidence="3 4">CAU 1489</strain>
    </source>
</reference>
<dbReference type="PANTHER" id="PTHR11851">
    <property type="entry name" value="METALLOPROTEASE"/>
    <property type="match status" value="1"/>
</dbReference>
<dbReference type="Proteomes" id="UP000463224">
    <property type="component" value="Unassembled WGS sequence"/>
</dbReference>
<gene>
    <name evidence="3" type="ORF">GN330_20145</name>
</gene>
<dbReference type="GO" id="GO:0046872">
    <property type="term" value="F:metal ion binding"/>
    <property type="evidence" value="ECO:0007669"/>
    <property type="project" value="InterPro"/>
</dbReference>
<feature type="chain" id="PRO_5032654343" evidence="1">
    <location>
        <begin position="33"/>
        <end position="449"/>
    </location>
</feature>
<comment type="caution">
    <text evidence="3">The sequence shown here is derived from an EMBL/GenBank/DDBJ whole genome shotgun (WGS) entry which is preliminary data.</text>
</comment>
<accession>A0A844QJU0</accession>
<feature type="domain" description="Peptidase M16 C-terminal" evidence="2">
    <location>
        <begin position="200"/>
        <end position="373"/>
    </location>
</feature>
<keyword evidence="1" id="KW-0732">Signal</keyword>
<dbReference type="InterPro" id="IPR007863">
    <property type="entry name" value="Peptidase_M16_C"/>
</dbReference>
<evidence type="ECO:0000259" key="2">
    <source>
        <dbReference type="Pfam" id="PF05193"/>
    </source>
</evidence>
<dbReference type="Pfam" id="PF05193">
    <property type="entry name" value="Peptidase_M16_C"/>
    <property type="match status" value="1"/>
</dbReference>
<dbReference type="Gene3D" id="3.30.830.10">
    <property type="entry name" value="Metalloenzyme, LuxS/M16 peptidase-like"/>
    <property type="match status" value="2"/>
</dbReference>
<dbReference type="AlphaFoldDB" id="A0A844QJU0"/>
<dbReference type="EMBL" id="WPHG01000006">
    <property type="protein sequence ID" value="MVA99565.1"/>
    <property type="molecule type" value="Genomic_DNA"/>
</dbReference>
<name>A0A844QJU0_9HYPH</name>